<name>A0A2H9T288_9ZZZZ</name>
<proteinExistence type="predicted"/>
<feature type="compositionally biased region" description="Polar residues" evidence="1">
    <location>
        <begin position="51"/>
        <end position="63"/>
    </location>
</feature>
<sequence>MARYKKRLKLSLYRSKQRHKYPSQTIHSPRKLNKRAFVFSPGKSNAKRMCVSTQKSDPTSVHTDVTPPHNASKRKMSFSPGNSDAAGHRVETEYEPSSLLLEKLVRNGKFSPNNIEYKVFQDTLNDFLPIKHYNLIC</sequence>
<comment type="caution">
    <text evidence="2">The sequence shown here is derived from an EMBL/GenBank/DDBJ whole genome shotgun (WGS) entry which is preliminary data.</text>
</comment>
<reference evidence="2" key="1">
    <citation type="journal article" date="2017" name="Appl. Environ. Microbiol.">
        <title>Molecular characterization of an Endozoicomonas-like organism causing infection in king scallop Pecten maximus L.</title>
        <authorList>
            <person name="Cano I."/>
            <person name="van Aerle R."/>
            <person name="Ross S."/>
            <person name="Verner-Jeffreys D.W."/>
            <person name="Paley R.K."/>
            <person name="Rimmer G."/>
            <person name="Ryder D."/>
            <person name="Hooper P."/>
            <person name="Stone D."/>
            <person name="Feist S.W."/>
        </authorList>
    </citation>
    <scope>NUCLEOTIDE SEQUENCE</scope>
</reference>
<dbReference type="EMBL" id="NSIT01000767">
    <property type="protein sequence ID" value="PJE77327.1"/>
    <property type="molecule type" value="Genomic_DNA"/>
</dbReference>
<feature type="region of interest" description="Disordered" evidence="1">
    <location>
        <begin position="51"/>
        <end position="91"/>
    </location>
</feature>
<protein>
    <submittedName>
        <fullName evidence="2">Uncharacterized protein</fullName>
    </submittedName>
</protein>
<accession>A0A2H9T288</accession>
<gene>
    <name evidence="2" type="ORF">CI610_03755</name>
</gene>
<organism evidence="2">
    <name type="scientific">invertebrate metagenome</name>
    <dbReference type="NCBI Taxonomy" id="1711999"/>
    <lineage>
        <taxon>unclassified sequences</taxon>
        <taxon>metagenomes</taxon>
        <taxon>organismal metagenomes</taxon>
    </lineage>
</organism>
<evidence type="ECO:0000313" key="2">
    <source>
        <dbReference type="EMBL" id="PJE77327.1"/>
    </source>
</evidence>
<dbReference type="AlphaFoldDB" id="A0A2H9T288"/>
<evidence type="ECO:0000256" key="1">
    <source>
        <dbReference type="SAM" id="MobiDB-lite"/>
    </source>
</evidence>